<dbReference type="GO" id="GO:0003677">
    <property type="term" value="F:DNA binding"/>
    <property type="evidence" value="ECO:0007669"/>
    <property type="project" value="UniProtKB-KW"/>
</dbReference>
<reference evidence="3 4" key="1">
    <citation type="submission" date="2016-10" db="EMBL/GenBank/DDBJ databases">
        <authorList>
            <person name="de Groot N.N."/>
        </authorList>
    </citation>
    <scope>NUCLEOTIDE SEQUENCE [LARGE SCALE GENOMIC DNA]</scope>
    <source>
        <strain evidence="3 4">DSM 797</strain>
    </source>
</reference>
<dbReference type="SUPFAM" id="SSF47413">
    <property type="entry name" value="lambda repressor-like DNA-binding domains"/>
    <property type="match status" value="1"/>
</dbReference>
<evidence type="ECO:0000313" key="4">
    <source>
        <dbReference type="Proteomes" id="UP000199068"/>
    </source>
</evidence>
<dbReference type="Gene3D" id="1.10.260.40">
    <property type="entry name" value="lambda repressor-like DNA-binding domains"/>
    <property type="match status" value="1"/>
</dbReference>
<keyword evidence="4" id="KW-1185">Reference proteome</keyword>
<accession>A0A1G9JF74</accession>
<dbReference type="Pfam" id="PF01381">
    <property type="entry name" value="HTH_3"/>
    <property type="match status" value="1"/>
</dbReference>
<dbReference type="AlphaFoldDB" id="A0A1G9JF74"/>
<keyword evidence="1 3" id="KW-0238">DNA-binding</keyword>
<dbReference type="PANTHER" id="PTHR46558">
    <property type="entry name" value="TRACRIPTIONAL REGULATORY PROTEIN-RELATED-RELATED"/>
    <property type="match status" value="1"/>
</dbReference>
<organism evidence="3 4">
    <name type="scientific">Romboutsia lituseburensis DSM 797</name>
    <dbReference type="NCBI Taxonomy" id="1121325"/>
    <lineage>
        <taxon>Bacteria</taxon>
        <taxon>Bacillati</taxon>
        <taxon>Bacillota</taxon>
        <taxon>Clostridia</taxon>
        <taxon>Peptostreptococcales</taxon>
        <taxon>Peptostreptococcaceae</taxon>
        <taxon>Romboutsia</taxon>
    </lineage>
</organism>
<dbReference type="SMART" id="SM00530">
    <property type="entry name" value="HTH_XRE"/>
    <property type="match status" value="1"/>
</dbReference>
<gene>
    <name evidence="3" type="ORF">SAMN04515677_101618</name>
</gene>
<dbReference type="CDD" id="cd00093">
    <property type="entry name" value="HTH_XRE"/>
    <property type="match status" value="1"/>
</dbReference>
<evidence type="ECO:0000256" key="1">
    <source>
        <dbReference type="ARBA" id="ARBA00023125"/>
    </source>
</evidence>
<protein>
    <submittedName>
        <fullName evidence="3">DNA-binding transcriptional regulator, XRE-family HTH domain</fullName>
    </submittedName>
</protein>
<dbReference type="Proteomes" id="UP000199068">
    <property type="component" value="Unassembled WGS sequence"/>
</dbReference>
<feature type="domain" description="HTH cro/C1-type" evidence="2">
    <location>
        <begin position="7"/>
        <end position="61"/>
    </location>
</feature>
<dbReference type="RefSeq" id="WP_092722729.1">
    <property type="nucleotide sequence ID" value="NZ_FNGW01000001.1"/>
</dbReference>
<dbReference type="STRING" id="1121325.SAMN04515677_101618"/>
<sequence>MKIGSKLKQARLKSELTQEKVSNILNVSRSTISSWEVGRSYPDLESLVLLSDLYNISLDSLLREDSDMIKKLSLDSRIINKINKFIYYLPIISFIVLLSSIFYINIGNSTYNKLCEQMYEEMKVLSLKYDMTKVSNYKNELENILNKNEFKSIKAIEIYVADMKTGNKNLETDKNKFKLLYETVDPKSKEGIALLKNSLGILSTDTLDKDGNIVHYQPYSKNYNIYRVEGLALISGTLGFISLLISIIIKFKNSKK</sequence>
<dbReference type="PROSITE" id="PS50943">
    <property type="entry name" value="HTH_CROC1"/>
    <property type="match status" value="1"/>
</dbReference>
<dbReference type="InterPro" id="IPR001387">
    <property type="entry name" value="Cro/C1-type_HTH"/>
</dbReference>
<evidence type="ECO:0000313" key="3">
    <source>
        <dbReference type="EMBL" id="SDL35866.1"/>
    </source>
</evidence>
<dbReference type="PANTHER" id="PTHR46558:SF4">
    <property type="entry name" value="DNA-BIDING PHAGE PROTEIN"/>
    <property type="match status" value="1"/>
</dbReference>
<dbReference type="InterPro" id="IPR010982">
    <property type="entry name" value="Lambda_DNA-bd_dom_sf"/>
</dbReference>
<name>A0A1G9JF74_9FIRM</name>
<proteinExistence type="predicted"/>
<evidence type="ECO:0000259" key="2">
    <source>
        <dbReference type="PROSITE" id="PS50943"/>
    </source>
</evidence>
<dbReference type="EMBL" id="FNGW01000001">
    <property type="protein sequence ID" value="SDL35866.1"/>
    <property type="molecule type" value="Genomic_DNA"/>
</dbReference>